<accession>A5DSB8</accession>
<dbReference type="PANTHER" id="PTHR45348:SF2">
    <property type="entry name" value="ZINC-TYPE ALCOHOL DEHYDROGENASE-LIKE PROTEIN C2E1P3.01"/>
    <property type="match status" value="1"/>
</dbReference>
<evidence type="ECO:0000256" key="1">
    <source>
        <dbReference type="SAM" id="Phobius"/>
    </source>
</evidence>
<evidence type="ECO:0000259" key="2">
    <source>
        <dbReference type="SMART" id="SM00829"/>
    </source>
</evidence>
<dbReference type="KEGG" id="lel:PVL30_000249"/>
<dbReference type="GO" id="GO:0016651">
    <property type="term" value="F:oxidoreductase activity, acting on NAD(P)H"/>
    <property type="evidence" value="ECO:0007669"/>
    <property type="project" value="InterPro"/>
</dbReference>
<dbReference type="STRING" id="379508.A5DSB8"/>
<feature type="transmembrane region" description="Helical" evidence="1">
    <location>
        <begin position="131"/>
        <end position="152"/>
    </location>
</feature>
<dbReference type="InterPro" id="IPR020843">
    <property type="entry name" value="ER"/>
</dbReference>
<keyword evidence="4" id="KW-1185">Reference proteome</keyword>
<dbReference type="Pfam" id="PF00107">
    <property type="entry name" value="ADH_zinc_N"/>
    <property type="match status" value="1"/>
</dbReference>
<protein>
    <recommendedName>
        <fullName evidence="2">Enoyl reductase (ER) domain-containing protein</fullName>
    </recommendedName>
</protein>
<dbReference type="CDD" id="cd08249">
    <property type="entry name" value="enoyl_reductase_like"/>
    <property type="match status" value="1"/>
</dbReference>
<dbReference type="InterPro" id="IPR036291">
    <property type="entry name" value="NAD(P)-bd_dom_sf"/>
</dbReference>
<dbReference type="PANTHER" id="PTHR45348">
    <property type="entry name" value="HYPOTHETICAL OXIDOREDUCTASE (EUROFUNG)"/>
    <property type="match status" value="1"/>
</dbReference>
<evidence type="ECO:0000313" key="3">
    <source>
        <dbReference type="EMBL" id="EDK42076.1"/>
    </source>
</evidence>
<keyword evidence="1" id="KW-0812">Transmembrane</keyword>
<keyword evidence="1" id="KW-0472">Membrane</keyword>
<dbReference type="Gene3D" id="3.40.50.720">
    <property type="entry name" value="NAD(P)-binding Rossmann-like Domain"/>
    <property type="match status" value="1"/>
</dbReference>
<dbReference type="AlphaFoldDB" id="A5DSB8"/>
<sequence>MKAAVFSGTPSPFTKAVSVEEIPTPEISQDEILIEAVSYAINPTDWKHVEWGIAKQGNVLGSDVSGTVVKVGSNVKNFQVGDSVSSFVSGNTSSKNGAFAQYVVGHPNGTIKYDAKLSKETDAAPGLIKSYPGAASVTLGLVTIGISFSYFLRPDERGSKDGENYILIWGGATASGMLAIQVAKLVYNLKVITTASKKNHEYLKSLGADYTFDYNDADVVEQIKKVGGANLRFGLDTIAVPETFQKVYDATAEVSGDLYLDSLLLMDDSSITLDDKRDNSKIHYGKTMAYLVLQETKDLISLLQRPEGLLKYYEPWWFNVMPKYIGQIQHPKLKVLPKGLQSAGEGFELLKQGVSSEKIVFDY</sequence>
<dbReference type="InterPro" id="IPR013149">
    <property type="entry name" value="ADH-like_C"/>
</dbReference>
<keyword evidence="1" id="KW-1133">Transmembrane helix</keyword>
<dbReference type="InterPro" id="IPR011032">
    <property type="entry name" value="GroES-like_sf"/>
</dbReference>
<dbReference type="SMART" id="SM00829">
    <property type="entry name" value="PKS_ER"/>
    <property type="match status" value="1"/>
</dbReference>
<dbReference type="HOGENOM" id="CLU_026673_16_1_1"/>
<proteinExistence type="predicted"/>
<dbReference type="eggNOG" id="KOG1198">
    <property type="taxonomic scope" value="Eukaryota"/>
</dbReference>
<dbReference type="InterPro" id="IPR013154">
    <property type="entry name" value="ADH-like_N"/>
</dbReference>
<dbReference type="Gene3D" id="3.90.180.10">
    <property type="entry name" value="Medium-chain alcohol dehydrogenases, catalytic domain"/>
    <property type="match status" value="1"/>
</dbReference>
<dbReference type="OMA" id="NDIPRQD"/>
<dbReference type="InterPro" id="IPR047122">
    <property type="entry name" value="Trans-enoyl_RdTase-like"/>
</dbReference>
<organism evidence="3 4">
    <name type="scientific">Lodderomyces elongisporus (strain ATCC 11503 / CBS 2605 / JCM 1781 / NBRC 1676 / NRRL YB-4239)</name>
    <name type="common">Yeast</name>
    <name type="synonym">Saccharomyces elongisporus</name>
    <dbReference type="NCBI Taxonomy" id="379508"/>
    <lineage>
        <taxon>Eukaryota</taxon>
        <taxon>Fungi</taxon>
        <taxon>Dikarya</taxon>
        <taxon>Ascomycota</taxon>
        <taxon>Saccharomycotina</taxon>
        <taxon>Pichiomycetes</taxon>
        <taxon>Debaryomycetaceae</taxon>
        <taxon>Candida/Lodderomyces clade</taxon>
        <taxon>Lodderomyces</taxon>
    </lineage>
</organism>
<feature type="domain" description="Enoyl reductase (ER)" evidence="2">
    <location>
        <begin position="8"/>
        <end position="361"/>
    </location>
</feature>
<evidence type="ECO:0000313" key="4">
    <source>
        <dbReference type="Proteomes" id="UP000001996"/>
    </source>
</evidence>
<reference evidence="3 4" key="1">
    <citation type="journal article" date="2009" name="Nature">
        <title>Evolution of pathogenicity and sexual reproduction in eight Candida genomes.</title>
        <authorList>
            <person name="Butler G."/>
            <person name="Rasmussen M.D."/>
            <person name="Lin M.F."/>
            <person name="Santos M.A."/>
            <person name="Sakthikumar S."/>
            <person name="Munro C.A."/>
            <person name="Rheinbay E."/>
            <person name="Grabherr M."/>
            <person name="Forche A."/>
            <person name="Reedy J.L."/>
            <person name="Agrafioti I."/>
            <person name="Arnaud M.B."/>
            <person name="Bates S."/>
            <person name="Brown A.J."/>
            <person name="Brunke S."/>
            <person name="Costanzo M.C."/>
            <person name="Fitzpatrick D.A."/>
            <person name="de Groot P.W."/>
            <person name="Harris D."/>
            <person name="Hoyer L.L."/>
            <person name="Hube B."/>
            <person name="Klis F.M."/>
            <person name="Kodira C."/>
            <person name="Lennard N."/>
            <person name="Logue M.E."/>
            <person name="Martin R."/>
            <person name="Neiman A.M."/>
            <person name="Nikolaou E."/>
            <person name="Quail M.A."/>
            <person name="Quinn J."/>
            <person name="Santos M.C."/>
            <person name="Schmitzberger F.F."/>
            <person name="Sherlock G."/>
            <person name="Shah P."/>
            <person name="Silverstein K.A."/>
            <person name="Skrzypek M.S."/>
            <person name="Soll D."/>
            <person name="Staggs R."/>
            <person name="Stansfield I."/>
            <person name="Stumpf M.P."/>
            <person name="Sudbery P.E."/>
            <person name="Srikantha T."/>
            <person name="Zeng Q."/>
            <person name="Berman J."/>
            <person name="Berriman M."/>
            <person name="Heitman J."/>
            <person name="Gow N.A."/>
            <person name="Lorenz M.C."/>
            <person name="Birren B.W."/>
            <person name="Kellis M."/>
            <person name="Cuomo C.A."/>
        </authorList>
    </citation>
    <scope>NUCLEOTIDE SEQUENCE [LARGE SCALE GENOMIC DNA]</scope>
    <source>
        <strain evidence="4">ATCC 11503 / BCRC 21390 / CBS 2605 / JCM 1781 / NBRC 1676 / NRRL YB-4239</strain>
    </source>
</reference>
<feature type="transmembrane region" description="Helical" evidence="1">
    <location>
        <begin position="164"/>
        <end position="187"/>
    </location>
</feature>
<name>A5DSB8_LODEL</name>
<gene>
    <name evidence="3" type="ORF">LELG_00254</name>
</gene>
<dbReference type="InParanoid" id="A5DSB8"/>
<dbReference type="VEuPathDB" id="FungiDB:LELG_00254"/>
<dbReference type="FunCoup" id="A5DSB8">
    <property type="interactions" value="214"/>
</dbReference>
<dbReference type="GeneID" id="5235484"/>
<dbReference type="OrthoDB" id="9992527at2759"/>
<dbReference type="SUPFAM" id="SSF50129">
    <property type="entry name" value="GroES-like"/>
    <property type="match status" value="1"/>
</dbReference>
<dbReference type="EMBL" id="CH981524">
    <property type="protein sequence ID" value="EDK42076.1"/>
    <property type="molecule type" value="Genomic_DNA"/>
</dbReference>
<dbReference type="Pfam" id="PF08240">
    <property type="entry name" value="ADH_N"/>
    <property type="match status" value="1"/>
</dbReference>
<dbReference type="SUPFAM" id="SSF51735">
    <property type="entry name" value="NAD(P)-binding Rossmann-fold domains"/>
    <property type="match status" value="1"/>
</dbReference>
<dbReference type="Proteomes" id="UP000001996">
    <property type="component" value="Unassembled WGS sequence"/>
</dbReference>